<organism evidence="2 3">
    <name type="scientific">Clostridium amylolyticum</name>
    <dbReference type="NCBI Taxonomy" id="1121298"/>
    <lineage>
        <taxon>Bacteria</taxon>
        <taxon>Bacillati</taxon>
        <taxon>Bacillota</taxon>
        <taxon>Clostridia</taxon>
        <taxon>Eubacteriales</taxon>
        <taxon>Clostridiaceae</taxon>
        <taxon>Clostridium</taxon>
    </lineage>
</organism>
<keyword evidence="1" id="KW-0472">Membrane</keyword>
<evidence type="ECO:0000313" key="2">
    <source>
        <dbReference type="EMBL" id="SHJ75416.1"/>
    </source>
</evidence>
<keyword evidence="1" id="KW-1133">Transmembrane helix</keyword>
<protein>
    <recommendedName>
        <fullName evidence="4">DUF5673 domain-containing protein</fullName>
    </recommendedName>
</protein>
<dbReference type="OrthoDB" id="1908914at2"/>
<gene>
    <name evidence="2" type="ORF">SAMN05444401_3805</name>
</gene>
<keyword evidence="1" id="KW-0812">Transmembrane</keyword>
<dbReference type="AlphaFoldDB" id="A0A1M6LW63"/>
<evidence type="ECO:0000313" key="3">
    <source>
        <dbReference type="Proteomes" id="UP000184080"/>
    </source>
</evidence>
<proteinExistence type="predicted"/>
<sequence>MRIFDIIIPILLLVLLLKQLKYIKKLIIPTRKSYIQIIFVLISVIILISITYFYGNKWIHYIVGVLASSTYICMWIKQGINSKGFVSMYRYKETISWNEIEKVIVTSSKDVKVKLFGDFMEQTFYFKNGDYEKVLTFLKENLPKEAQLQIN</sequence>
<evidence type="ECO:0000256" key="1">
    <source>
        <dbReference type="SAM" id="Phobius"/>
    </source>
</evidence>
<feature type="transmembrane region" description="Helical" evidence="1">
    <location>
        <begin position="34"/>
        <end position="52"/>
    </location>
</feature>
<keyword evidence="3" id="KW-1185">Reference proteome</keyword>
<accession>A0A1M6LW63</accession>
<evidence type="ECO:0008006" key="4">
    <source>
        <dbReference type="Google" id="ProtNLM"/>
    </source>
</evidence>
<dbReference type="EMBL" id="FQZO01000007">
    <property type="protein sequence ID" value="SHJ75416.1"/>
    <property type="molecule type" value="Genomic_DNA"/>
</dbReference>
<dbReference type="Proteomes" id="UP000184080">
    <property type="component" value="Unassembled WGS sequence"/>
</dbReference>
<reference evidence="2 3" key="1">
    <citation type="submission" date="2016-11" db="EMBL/GenBank/DDBJ databases">
        <authorList>
            <person name="Jaros S."/>
            <person name="Januszkiewicz K."/>
            <person name="Wedrychowicz H."/>
        </authorList>
    </citation>
    <scope>NUCLEOTIDE SEQUENCE [LARGE SCALE GENOMIC DNA]</scope>
    <source>
        <strain evidence="2 3">DSM 21864</strain>
    </source>
</reference>
<feature type="transmembrane region" description="Helical" evidence="1">
    <location>
        <begin position="58"/>
        <end position="76"/>
    </location>
</feature>
<dbReference type="RefSeq" id="WP_073010465.1">
    <property type="nucleotide sequence ID" value="NZ_FQZO01000007.1"/>
</dbReference>
<name>A0A1M6LW63_9CLOT</name>
<dbReference type="STRING" id="1121298.SAMN05444401_3805"/>